<dbReference type="Proteomes" id="UP001432322">
    <property type="component" value="Unassembled WGS sequence"/>
</dbReference>
<feature type="non-terminal residue" evidence="1">
    <location>
        <position position="1"/>
    </location>
</feature>
<organism evidence="1 2">
    <name type="scientific">Pristionchus fissidentatus</name>
    <dbReference type="NCBI Taxonomy" id="1538716"/>
    <lineage>
        <taxon>Eukaryota</taxon>
        <taxon>Metazoa</taxon>
        <taxon>Ecdysozoa</taxon>
        <taxon>Nematoda</taxon>
        <taxon>Chromadorea</taxon>
        <taxon>Rhabditida</taxon>
        <taxon>Rhabditina</taxon>
        <taxon>Diplogasteromorpha</taxon>
        <taxon>Diplogasteroidea</taxon>
        <taxon>Neodiplogasteridae</taxon>
        <taxon>Pristionchus</taxon>
    </lineage>
</organism>
<reference evidence="1" key="1">
    <citation type="submission" date="2023-10" db="EMBL/GenBank/DDBJ databases">
        <title>Genome assembly of Pristionchus species.</title>
        <authorList>
            <person name="Yoshida K."/>
            <person name="Sommer R.J."/>
        </authorList>
    </citation>
    <scope>NUCLEOTIDE SEQUENCE</scope>
    <source>
        <strain evidence="1">RS5133</strain>
    </source>
</reference>
<evidence type="ECO:0000313" key="1">
    <source>
        <dbReference type="EMBL" id="GMT12815.1"/>
    </source>
</evidence>
<evidence type="ECO:0000313" key="2">
    <source>
        <dbReference type="Proteomes" id="UP001432322"/>
    </source>
</evidence>
<accession>A0AAV5UZU3</accession>
<dbReference type="EMBL" id="BTSY01000002">
    <property type="protein sequence ID" value="GMT12815.1"/>
    <property type="molecule type" value="Genomic_DNA"/>
</dbReference>
<sequence>ALCVPTWLETIPSTSKGCFDTVIIWEGVAAVQSDSSPLQLYKFIDDDVFQLELPVSDVIVVSEGYWSCVEIRGRFTNGDTLVYHAETPERACEMISTISSQVDSSLAEIVVRLDPDPLRLLDSLSISTRLDEWTVFAQSLSKKWTVVCDSSMPM</sequence>
<dbReference type="AlphaFoldDB" id="A0AAV5UZU3"/>
<comment type="caution">
    <text evidence="1">The sequence shown here is derived from an EMBL/GenBank/DDBJ whole genome shotgun (WGS) entry which is preliminary data.</text>
</comment>
<name>A0AAV5UZU3_9BILA</name>
<protein>
    <submittedName>
        <fullName evidence="1">Uncharacterized protein</fullName>
    </submittedName>
</protein>
<proteinExistence type="predicted"/>
<gene>
    <name evidence="1" type="ORF">PFISCL1PPCAC_4112</name>
</gene>
<keyword evidence="2" id="KW-1185">Reference proteome</keyword>